<keyword evidence="6 10" id="KW-0862">Zinc</keyword>
<evidence type="ECO:0000256" key="9">
    <source>
        <dbReference type="ARBA" id="ARBA00023242"/>
    </source>
</evidence>
<evidence type="ECO:0000259" key="13">
    <source>
        <dbReference type="Pfam" id="PF16900"/>
    </source>
</evidence>
<evidence type="ECO:0000256" key="8">
    <source>
        <dbReference type="ARBA" id="ARBA00023172"/>
    </source>
</evidence>
<evidence type="ECO:0000256" key="5">
    <source>
        <dbReference type="ARBA" id="ARBA00022771"/>
    </source>
</evidence>
<evidence type="ECO:0000256" key="7">
    <source>
        <dbReference type="ARBA" id="ARBA00023125"/>
    </source>
</evidence>
<dbReference type="InterPro" id="IPR031657">
    <property type="entry name" value="REPA_OB_2"/>
</dbReference>
<dbReference type="Pfam" id="PF16900">
    <property type="entry name" value="REPA_OB_2"/>
    <property type="match status" value="1"/>
</dbReference>
<dbReference type="AlphaFoldDB" id="K8FIH4"/>
<keyword evidence="8" id="KW-0233">DNA recombination</keyword>
<keyword evidence="15" id="KW-1185">Reference proteome</keyword>
<comment type="subcellular location">
    <subcellularLocation>
        <location evidence="1 10">Nucleus</location>
    </subcellularLocation>
</comment>
<dbReference type="EMBL" id="FO082270">
    <property type="protein sequence ID" value="CCO66854.1"/>
    <property type="molecule type" value="Genomic_DNA"/>
</dbReference>
<evidence type="ECO:0000259" key="12">
    <source>
        <dbReference type="Pfam" id="PF08646"/>
    </source>
</evidence>
<dbReference type="CDD" id="cd04476">
    <property type="entry name" value="RPA1_DBD_C"/>
    <property type="match status" value="1"/>
</dbReference>
<sequence>MSAVAVTPGAVARIRESKEVLKDELNVQVLDFDGSNDAFRGVLNDGTNKLKCTFAKDLFAKENNKMVKSGAVVKLTDVVFENSEALVREFSFVDENASPEFKTPGATGGGKTVPGVVNSRRSQPIASLNPYQPQWTIKAKLAVKGNTRTYRNAKGEGKVLTVELVDSEGTAIQATLWREAVERYENVLEVGKLYYVSKGSLRPANRQYTTVNNDYEMSLDGKSEIVEASEEEQLESAAKKIFEKAFEFVSIGDLAKRVNSKRATCDVCAVVKSVADLSAVKRKSDNSEIQKRELTLCDESSSTVQLTLWNALATEQGEKLKEMTNPVIIVRSVRVTEYEGVSLGTLGKSEMQIFELDEAAKASVEEGEVPEKAIETAKWFKENGENATFKTAAEGAGLSVQQRGGKLAPLERQTLVDFQPEEIPSASDKPKMCIVPRASILTIREGTMWYCATPEEGNNAKVEEENGQWYCAKNQKTYATCKRRYIMGAKIADESGSCWLTLFNDDGEKLFGHTADEMHEFQENDSDKYDAILRAAQGAKKSFTFKLKSKVEEYNNENRRKVLTMSMNPIDFAAESRSLLSKMGIEA</sequence>
<evidence type="ECO:0000256" key="10">
    <source>
        <dbReference type="RuleBase" id="RU364130"/>
    </source>
</evidence>
<dbReference type="GO" id="GO:0006281">
    <property type="term" value="P:DNA repair"/>
    <property type="evidence" value="ECO:0007669"/>
    <property type="project" value="InterPro"/>
</dbReference>
<gene>
    <name evidence="14" type="ORF">Bathy09g00530</name>
</gene>
<reference evidence="14 15" key="1">
    <citation type="submission" date="2011-10" db="EMBL/GenBank/DDBJ databases">
        <authorList>
            <person name="Genoscope - CEA"/>
        </authorList>
    </citation>
    <scope>NUCLEOTIDE SEQUENCE [LARGE SCALE GENOMIC DNA]</scope>
    <source>
        <strain evidence="14 15">RCC 1105</strain>
    </source>
</reference>
<dbReference type="GO" id="GO:0008270">
    <property type="term" value="F:zinc ion binding"/>
    <property type="evidence" value="ECO:0007669"/>
    <property type="project" value="UniProtKB-KW"/>
</dbReference>
<evidence type="ECO:0000256" key="1">
    <source>
        <dbReference type="ARBA" id="ARBA00004123"/>
    </source>
</evidence>
<dbReference type="GO" id="GO:0006310">
    <property type="term" value="P:DNA recombination"/>
    <property type="evidence" value="ECO:0007669"/>
    <property type="project" value="UniProtKB-KW"/>
</dbReference>
<feature type="domain" description="Replication protein A OB" evidence="13">
    <location>
        <begin position="260"/>
        <end position="353"/>
    </location>
</feature>
<dbReference type="GO" id="GO:0005634">
    <property type="term" value="C:nucleus"/>
    <property type="evidence" value="ECO:0007669"/>
    <property type="project" value="UniProtKB-SubCell"/>
</dbReference>
<dbReference type="STRING" id="41875.K8FIH4"/>
<dbReference type="eggNOG" id="KOG0851">
    <property type="taxonomic scope" value="Eukaryota"/>
</dbReference>
<name>K8FIH4_9CHLO</name>
<feature type="domain" description="Replication protein A 70 kDa DNA-binding subunit B/D first OB fold" evidence="11">
    <location>
        <begin position="124"/>
        <end position="219"/>
    </location>
</feature>
<dbReference type="CDD" id="cd04475">
    <property type="entry name" value="RPA1_DBD_B"/>
    <property type="match status" value="1"/>
</dbReference>
<dbReference type="PANTHER" id="PTHR47165:SF4">
    <property type="entry name" value="OS03G0429900 PROTEIN"/>
    <property type="match status" value="1"/>
</dbReference>
<dbReference type="Proteomes" id="UP000198341">
    <property type="component" value="Chromosome 9"/>
</dbReference>
<dbReference type="GeneID" id="19013560"/>
<dbReference type="RefSeq" id="XP_007511294.1">
    <property type="nucleotide sequence ID" value="XM_007511232.1"/>
</dbReference>
<dbReference type="KEGG" id="bpg:Bathy09g00530"/>
<evidence type="ECO:0000313" key="14">
    <source>
        <dbReference type="EMBL" id="CCO66854.1"/>
    </source>
</evidence>
<dbReference type="GO" id="GO:0006260">
    <property type="term" value="P:DNA replication"/>
    <property type="evidence" value="ECO:0007669"/>
    <property type="project" value="UniProtKB-KW"/>
</dbReference>
<dbReference type="InterPro" id="IPR012340">
    <property type="entry name" value="NA-bd_OB-fold"/>
</dbReference>
<dbReference type="InterPro" id="IPR013955">
    <property type="entry name" value="Rep_factor-A_C"/>
</dbReference>
<evidence type="ECO:0000256" key="3">
    <source>
        <dbReference type="ARBA" id="ARBA00022705"/>
    </source>
</evidence>
<proteinExistence type="inferred from homology"/>
<comment type="similarity">
    <text evidence="2 10">Belongs to the replication factor A protein 1 family.</text>
</comment>
<dbReference type="PANTHER" id="PTHR47165">
    <property type="entry name" value="OS03G0429900 PROTEIN"/>
    <property type="match status" value="1"/>
</dbReference>
<dbReference type="NCBIfam" id="TIGR00617">
    <property type="entry name" value="rpa1"/>
    <property type="match status" value="1"/>
</dbReference>
<dbReference type="InterPro" id="IPR003871">
    <property type="entry name" value="RFA1B/D_OB_1st"/>
</dbReference>
<dbReference type="Pfam" id="PF02721">
    <property type="entry name" value="DUF223"/>
    <property type="match status" value="1"/>
</dbReference>
<accession>K8FIH4</accession>
<evidence type="ECO:0000259" key="11">
    <source>
        <dbReference type="Pfam" id="PF02721"/>
    </source>
</evidence>
<protein>
    <recommendedName>
        <fullName evidence="10">Replication protein A subunit</fullName>
    </recommendedName>
</protein>
<keyword evidence="9 10" id="KW-0539">Nucleus</keyword>
<keyword evidence="7 10" id="KW-0238">DNA-binding</keyword>
<organism evidence="14 15">
    <name type="scientific">Bathycoccus prasinos</name>
    <dbReference type="NCBI Taxonomy" id="41875"/>
    <lineage>
        <taxon>Eukaryota</taxon>
        <taxon>Viridiplantae</taxon>
        <taxon>Chlorophyta</taxon>
        <taxon>Mamiellophyceae</taxon>
        <taxon>Mamiellales</taxon>
        <taxon>Bathycoccaceae</taxon>
        <taxon>Bathycoccus</taxon>
    </lineage>
</organism>
<dbReference type="Pfam" id="PF08646">
    <property type="entry name" value="Rep_fac-A_C"/>
    <property type="match status" value="1"/>
</dbReference>
<dbReference type="FunFam" id="2.40.50.140:FF:000041">
    <property type="entry name" value="Replication protein A subunit"/>
    <property type="match status" value="1"/>
</dbReference>
<dbReference type="InterPro" id="IPR047192">
    <property type="entry name" value="Euk_RPA1_DBD_C"/>
</dbReference>
<evidence type="ECO:0000313" key="15">
    <source>
        <dbReference type="Proteomes" id="UP000198341"/>
    </source>
</evidence>
<evidence type="ECO:0000256" key="4">
    <source>
        <dbReference type="ARBA" id="ARBA00022723"/>
    </source>
</evidence>
<keyword evidence="5 10" id="KW-0863">Zinc-finger</keyword>
<dbReference type="CDD" id="cd04474">
    <property type="entry name" value="RPA1_DBD_A"/>
    <property type="match status" value="1"/>
</dbReference>
<keyword evidence="4 10" id="KW-0479">Metal-binding</keyword>
<dbReference type="SUPFAM" id="SSF50249">
    <property type="entry name" value="Nucleic acid-binding proteins"/>
    <property type="match status" value="3"/>
</dbReference>
<comment type="function">
    <text evidence="10">Component of the replication protein A complex (RPA) required for DNA recombination, repair and replication. The activity of RPA is mediated by single-stranded DNA binding and protein interactions. Probably involved in repair of double-strand DNA breaks (DSBs) induced by genotoxic stresses.</text>
</comment>
<dbReference type="Gene3D" id="2.40.50.140">
    <property type="entry name" value="Nucleic acid-binding proteins"/>
    <property type="match status" value="4"/>
</dbReference>
<evidence type="ECO:0000256" key="6">
    <source>
        <dbReference type="ARBA" id="ARBA00022833"/>
    </source>
</evidence>
<evidence type="ECO:0000256" key="2">
    <source>
        <dbReference type="ARBA" id="ARBA00005690"/>
    </source>
</evidence>
<feature type="domain" description="Replication factor A C-terminal" evidence="12">
    <location>
        <begin position="437"/>
        <end position="579"/>
    </location>
</feature>
<keyword evidence="3 10" id="KW-0235">DNA replication</keyword>
<comment type="subunit">
    <text evidence="10">Heterotrimer of RPA1, RPA2 and RPA3 (canonical replication protein A complex).</text>
</comment>
<dbReference type="GO" id="GO:0003677">
    <property type="term" value="F:DNA binding"/>
    <property type="evidence" value="ECO:0007669"/>
    <property type="project" value="UniProtKB-KW"/>
</dbReference>
<dbReference type="OrthoDB" id="1751331at2759"/>
<dbReference type="InterPro" id="IPR004591">
    <property type="entry name" value="Rfa1"/>
</dbReference>
<dbReference type="FunFam" id="2.40.50.140:FF:000090">
    <property type="entry name" value="Replication protein A subunit"/>
    <property type="match status" value="1"/>
</dbReference>
<dbReference type="FunFam" id="2.40.50.140:FF:000064">
    <property type="entry name" value="Replication protein A subunit"/>
    <property type="match status" value="1"/>
</dbReference>